<evidence type="ECO:0000313" key="4">
    <source>
        <dbReference type="EMBL" id="EJT69839.1"/>
    </source>
</evidence>
<reference evidence="4" key="3">
    <citation type="submission" date="2010-09" db="EMBL/GenBank/DDBJ databases">
        <title>Annotation of Gaeumannomyces graminis var. tritici R3-111a-1.</title>
        <authorList>
            <consortium name="The Broad Institute Genome Sequencing Platform"/>
            <person name="Ma L.-J."/>
            <person name="Dead R."/>
            <person name="Young S.K."/>
            <person name="Zeng Q."/>
            <person name="Gargeya S."/>
            <person name="Fitzgerald M."/>
            <person name="Haas B."/>
            <person name="Abouelleil A."/>
            <person name="Alvarado L."/>
            <person name="Arachchi H.M."/>
            <person name="Berlin A."/>
            <person name="Brown A."/>
            <person name="Chapman S.B."/>
            <person name="Chen Z."/>
            <person name="Dunbar C."/>
            <person name="Freedman E."/>
            <person name="Gearin G."/>
            <person name="Gellesch M."/>
            <person name="Goldberg J."/>
            <person name="Griggs A."/>
            <person name="Gujja S."/>
            <person name="Heiman D."/>
            <person name="Howarth C."/>
            <person name="Larson L."/>
            <person name="Lui A."/>
            <person name="MacDonald P.J.P."/>
            <person name="Mehta T."/>
            <person name="Montmayeur A."/>
            <person name="Murphy C."/>
            <person name="Neiman D."/>
            <person name="Pearson M."/>
            <person name="Priest M."/>
            <person name="Roberts A."/>
            <person name="Saif S."/>
            <person name="Shea T."/>
            <person name="Shenoy N."/>
            <person name="Sisk P."/>
            <person name="Stolte C."/>
            <person name="Sykes S."/>
            <person name="Yandava C."/>
            <person name="Wortman J."/>
            <person name="Nusbaum C."/>
            <person name="Birren B."/>
        </authorList>
    </citation>
    <scope>NUCLEOTIDE SEQUENCE</scope>
    <source>
        <strain evidence="4">R3-111a-1</strain>
    </source>
</reference>
<dbReference type="GeneID" id="20353180"/>
<dbReference type="PANTHER" id="PTHR47784:SF10">
    <property type="entry name" value="TRANSCRIPTION FACTOR, PUTATIVE (AFU_ORTHOLOGUE AFUA_6G14150)-RELATED"/>
    <property type="match status" value="1"/>
</dbReference>
<reference evidence="5" key="5">
    <citation type="submission" date="2018-04" db="UniProtKB">
        <authorList>
            <consortium name="EnsemblFungi"/>
        </authorList>
    </citation>
    <scope>IDENTIFICATION</scope>
    <source>
        <strain evidence="5">R3-111a-1</strain>
    </source>
</reference>
<proteinExistence type="predicted"/>
<reference evidence="6" key="1">
    <citation type="submission" date="2010-07" db="EMBL/GenBank/DDBJ databases">
        <title>The genome sequence of Gaeumannomyces graminis var. tritici strain R3-111a-1.</title>
        <authorList>
            <consortium name="The Broad Institute Genome Sequencing Platform"/>
            <person name="Ma L.-J."/>
            <person name="Dead R."/>
            <person name="Young S."/>
            <person name="Zeng Q."/>
            <person name="Koehrsen M."/>
            <person name="Alvarado L."/>
            <person name="Berlin A."/>
            <person name="Chapman S.B."/>
            <person name="Chen Z."/>
            <person name="Freedman E."/>
            <person name="Gellesch M."/>
            <person name="Goldberg J."/>
            <person name="Griggs A."/>
            <person name="Gujja S."/>
            <person name="Heilman E.R."/>
            <person name="Heiman D."/>
            <person name="Hepburn T."/>
            <person name="Howarth C."/>
            <person name="Jen D."/>
            <person name="Larson L."/>
            <person name="Mehta T."/>
            <person name="Neiman D."/>
            <person name="Pearson M."/>
            <person name="Roberts A."/>
            <person name="Saif S."/>
            <person name="Shea T."/>
            <person name="Shenoy N."/>
            <person name="Sisk P."/>
            <person name="Stolte C."/>
            <person name="Sykes S."/>
            <person name="Walk T."/>
            <person name="White J."/>
            <person name="Yandava C."/>
            <person name="Haas B."/>
            <person name="Nusbaum C."/>
            <person name="Birren B."/>
        </authorList>
    </citation>
    <scope>NUCLEOTIDE SEQUENCE [LARGE SCALE GENOMIC DNA]</scope>
    <source>
        <strain evidence="6">R3-111a-1</strain>
    </source>
</reference>
<dbReference type="EnsemblFungi" id="EJT69839">
    <property type="protein sequence ID" value="EJT69839"/>
    <property type="gene ID" value="GGTG_12722"/>
</dbReference>
<dbReference type="SMART" id="SM00066">
    <property type="entry name" value="GAL4"/>
    <property type="match status" value="1"/>
</dbReference>
<keyword evidence="6" id="KW-1185">Reference proteome</keyword>
<evidence type="ECO:0000256" key="2">
    <source>
        <dbReference type="SAM" id="MobiDB-lite"/>
    </source>
</evidence>
<dbReference type="PANTHER" id="PTHR47784">
    <property type="entry name" value="STEROL UPTAKE CONTROL PROTEIN 2"/>
    <property type="match status" value="1"/>
</dbReference>
<dbReference type="InterPro" id="IPR036864">
    <property type="entry name" value="Zn2-C6_fun-type_DNA-bd_sf"/>
</dbReference>
<dbReference type="VEuPathDB" id="FungiDB:GGTG_12722"/>
<feature type="domain" description="Zn(2)-C6 fungal-type" evidence="3">
    <location>
        <begin position="15"/>
        <end position="45"/>
    </location>
</feature>
<dbReference type="Proteomes" id="UP000006039">
    <property type="component" value="Unassembled WGS sequence"/>
</dbReference>
<evidence type="ECO:0000313" key="5">
    <source>
        <dbReference type="EnsemblFungi" id="EJT69839"/>
    </source>
</evidence>
<dbReference type="Pfam" id="PF00172">
    <property type="entry name" value="Zn_clus"/>
    <property type="match status" value="1"/>
</dbReference>
<dbReference type="HOGENOM" id="CLU_024934_5_0_1"/>
<evidence type="ECO:0000259" key="3">
    <source>
        <dbReference type="PROSITE" id="PS50048"/>
    </source>
</evidence>
<sequence>MSHPKRRYHTKSKNGCQACKKRHVKCDEQGPPCANCVTRETACVYGTAPCAEISQNGVRSGPLSEPSTALEMALLHRWTTTTSLSLCCIEEEYEVMQVLVPQTALKLPFLMDGMMAISALDIAINDEGSKYPTLDADYPLVAARYYDRGLTAFRKLLTGSRDNLDPESHQAMVIFSSIAGIMNMAMPQFDVGPDVGESSTGRTLAAAMIHFDMIHGAGQVVLIALDWFEAGPYPTNARPNWKEDVLFELLDEDTKAAVAHLQTVNDMVTREDGSLPTPPSSGKDADGSTNTDSEAARSTKAMYKKAISYLEEFFARTLDRNTRGFGLLWPTMAGAEYAAAARRSEPLAILLLMYWGVILHRMSKDYWWAGRPGRALVREGEVALRSSPHAMLPTWVQSVEWALAAIGETRAA</sequence>
<dbReference type="RefSeq" id="XP_009228887.1">
    <property type="nucleotide sequence ID" value="XM_009230623.1"/>
</dbReference>
<name>J3PGU2_GAET3</name>
<dbReference type="InterPro" id="IPR001138">
    <property type="entry name" value="Zn2Cys6_DnaBD"/>
</dbReference>
<gene>
    <name evidence="5" type="primary">20353180</name>
    <name evidence="4" type="ORF">GGTG_12722</name>
</gene>
<dbReference type="CDD" id="cd00067">
    <property type="entry name" value="GAL4"/>
    <property type="match status" value="1"/>
</dbReference>
<dbReference type="OrthoDB" id="5295362at2759"/>
<reference evidence="5" key="4">
    <citation type="journal article" date="2015" name="G3 (Bethesda)">
        <title>Genome sequences of three phytopathogenic species of the Magnaporthaceae family of fungi.</title>
        <authorList>
            <person name="Okagaki L.H."/>
            <person name="Nunes C.C."/>
            <person name="Sailsbery J."/>
            <person name="Clay B."/>
            <person name="Brown D."/>
            <person name="John T."/>
            <person name="Oh Y."/>
            <person name="Young N."/>
            <person name="Fitzgerald M."/>
            <person name="Haas B.J."/>
            <person name="Zeng Q."/>
            <person name="Young S."/>
            <person name="Adiconis X."/>
            <person name="Fan L."/>
            <person name="Levin J.Z."/>
            <person name="Mitchell T.K."/>
            <person name="Okubara P.A."/>
            <person name="Farman M.L."/>
            <person name="Kohn L.M."/>
            <person name="Birren B."/>
            <person name="Ma L.-J."/>
            <person name="Dean R.A."/>
        </authorList>
    </citation>
    <scope>NUCLEOTIDE SEQUENCE</scope>
    <source>
        <strain evidence="5">R3-111a-1</strain>
    </source>
</reference>
<dbReference type="eggNOG" id="ENOG502RKUA">
    <property type="taxonomic scope" value="Eukaryota"/>
</dbReference>
<protein>
    <recommendedName>
        <fullName evidence="3">Zn(2)-C6 fungal-type domain-containing protein</fullName>
    </recommendedName>
</protein>
<dbReference type="EMBL" id="GL385403">
    <property type="protein sequence ID" value="EJT69839.1"/>
    <property type="molecule type" value="Genomic_DNA"/>
</dbReference>
<dbReference type="SUPFAM" id="SSF57701">
    <property type="entry name" value="Zn2/Cys6 DNA-binding domain"/>
    <property type="match status" value="1"/>
</dbReference>
<dbReference type="GO" id="GO:0001228">
    <property type="term" value="F:DNA-binding transcription activator activity, RNA polymerase II-specific"/>
    <property type="evidence" value="ECO:0007669"/>
    <property type="project" value="TreeGrafter"/>
</dbReference>
<keyword evidence="1" id="KW-0539">Nucleus</keyword>
<evidence type="ECO:0000256" key="1">
    <source>
        <dbReference type="ARBA" id="ARBA00023242"/>
    </source>
</evidence>
<accession>J3PGU2</accession>
<dbReference type="InterPro" id="IPR053157">
    <property type="entry name" value="Sterol_Uptake_Regulator"/>
</dbReference>
<dbReference type="PROSITE" id="PS00463">
    <property type="entry name" value="ZN2_CY6_FUNGAL_1"/>
    <property type="match status" value="1"/>
</dbReference>
<organism evidence="4">
    <name type="scientific">Gaeumannomyces tritici (strain R3-111a-1)</name>
    <name type="common">Wheat and barley take-all root rot fungus</name>
    <name type="synonym">Gaeumannomyces graminis var. tritici</name>
    <dbReference type="NCBI Taxonomy" id="644352"/>
    <lineage>
        <taxon>Eukaryota</taxon>
        <taxon>Fungi</taxon>
        <taxon>Dikarya</taxon>
        <taxon>Ascomycota</taxon>
        <taxon>Pezizomycotina</taxon>
        <taxon>Sordariomycetes</taxon>
        <taxon>Sordariomycetidae</taxon>
        <taxon>Magnaporthales</taxon>
        <taxon>Magnaporthaceae</taxon>
        <taxon>Gaeumannomyces</taxon>
    </lineage>
</organism>
<dbReference type="AlphaFoldDB" id="J3PGU2"/>
<feature type="region of interest" description="Disordered" evidence="2">
    <location>
        <begin position="268"/>
        <end position="297"/>
    </location>
</feature>
<dbReference type="Gene3D" id="4.10.240.10">
    <property type="entry name" value="Zn(2)-C6 fungal-type DNA-binding domain"/>
    <property type="match status" value="1"/>
</dbReference>
<dbReference type="GO" id="GO:0008270">
    <property type="term" value="F:zinc ion binding"/>
    <property type="evidence" value="ECO:0007669"/>
    <property type="project" value="InterPro"/>
</dbReference>
<evidence type="ECO:0000313" key="6">
    <source>
        <dbReference type="Proteomes" id="UP000006039"/>
    </source>
</evidence>
<reference evidence="4" key="2">
    <citation type="submission" date="2010-07" db="EMBL/GenBank/DDBJ databases">
        <authorList>
            <consortium name="The Broad Institute Genome Sequencing Platform"/>
            <consortium name="Broad Institute Genome Sequencing Center for Infectious Disease"/>
            <person name="Ma L.-J."/>
            <person name="Dead R."/>
            <person name="Young S."/>
            <person name="Zeng Q."/>
            <person name="Koehrsen M."/>
            <person name="Alvarado L."/>
            <person name="Berlin A."/>
            <person name="Chapman S.B."/>
            <person name="Chen Z."/>
            <person name="Freedman E."/>
            <person name="Gellesch M."/>
            <person name="Goldberg J."/>
            <person name="Griggs A."/>
            <person name="Gujja S."/>
            <person name="Heilman E.R."/>
            <person name="Heiman D."/>
            <person name="Hepburn T."/>
            <person name="Howarth C."/>
            <person name="Jen D."/>
            <person name="Larson L."/>
            <person name="Mehta T."/>
            <person name="Neiman D."/>
            <person name="Pearson M."/>
            <person name="Roberts A."/>
            <person name="Saif S."/>
            <person name="Shea T."/>
            <person name="Shenoy N."/>
            <person name="Sisk P."/>
            <person name="Stolte C."/>
            <person name="Sykes S."/>
            <person name="Walk T."/>
            <person name="White J."/>
            <person name="Yandava C."/>
            <person name="Haas B."/>
            <person name="Nusbaum C."/>
            <person name="Birren B."/>
        </authorList>
    </citation>
    <scope>NUCLEOTIDE SEQUENCE</scope>
    <source>
        <strain evidence="4">R3-111a-1</strain>
    </source>
</reference>
<dbReference type="PROSITE" id="PS50048">
    <property type="entry name" value="ZN2_CY6_FUNGAL_2"/>
    <property type="match status" value="1"/>
</dbReference>